<feature type="compositionally biased region" description="Polar residues" evidence="1">
    <location>
        <begin position="1"/>
        <end position="21"/>
    </location>
</feature>
<evidence type="ECO:0000313" key="4">
    <source>
        <dbReference type="Proteomes" id="UP000054324"/>
    </source>
</evidence>
<name>A0A074ZS13_OPIVI</name>
<organism evidence="3 4">
    <name type="scientific">Opisthorchis viverrini</name>
    <name type="common">Southeast Asian liver fluke</name>
    <dbReference type="NCBI Taxonomy" id="6198"/>
    <lineage>
        <taxon>Eukaryota</taxon>
        <taxon>Metazoa</taxon>
        <taxon>Spiralia</taxon>
        <taxon>Lophotrochozoa</taxon>
        <taxon>Platyhelminthes</taxon>
        <taxon>Trematoda</taxon>
        <taxon>Digenea</taxon>
        <taxon>Opisthorchiida</taxon>
        <taxon>Opisthorchiata</taxon>
        <taxon>Opisthorchiidae</taxon>
        <taxon>Opisthorchis</taxon>
    </lineage>
</organism>
<evidence type="ECO:0000256" key="1">
    <source>
        <dbReference type="SAM" id="MobiDB-lite"/>
    </source>
</evidence>
<sequence length="184" mass="20452">MKKSTCAQSDASPRSQSAQHVSDSRKLLTRLLKTLRQPSAGFALLGAHQVGAVPEFPSILCSNFLGSMFLWDLNTYLTRYRITGGPSAYDLIIIITIIIIIMIMIIIIIDSMISVFNTDASLPYNRDLSEILIVKKRIKWMGEGLSASLTQSFRGHGVGPSLFTPLRIGHGKQYSLRQTMVRHT</sequence>
<evidence type="ECO:0000313" key="3">
    <source>
        <dbReference type="EMBL" id="KER30173.1"/>
    </source>
</evidence>
<dbReference type="AlphaFoldDB" id="A0A074ZS13"/>
<keyword evidence="4" id="KW-1185">Reference proteome</keyword>
<reference evidence="3 4" key="1">
    <citation type="submission" date="2013-11" db="EMBL/GenBank/DDBJ databases">
        <title>Opisthorchis viverrini - life in the bile duct.</title>
        <authorList>
            <person name="Young N.D."/>
            <person name="Nagarajan N."/>
            <person name="Lin S.J."/>
            <person name="Korhonen P.K."/>
            <person name="Jex A.R."/>
            <person name="Hall R.S."/>
            <person name="Safavi-Hemami H."/>
            <person name="Kaewkong W."/>
            <person name="Bertrand D."/>
            <person name="Gao S."/>
            <person name="Seet Q."/>
            <person name="Wongkham S."/>
            <person name="Teh B.T."/>
            <person name="Wongkham C."/>
            <person name="Intapan P.M."/>
            <person name="Maleewong W."/>
            <person name="Yang X."/>
            <person name="Hu M."/>
            <person name="Wang Z."/>
            <person name="Hofmann A."/>
            <person name="Sternberg P.W."/>
            <person name="Tan P."/>
            <person name="Wang J."/>
            <person name="Gasser R.B."/>
        </authorList>
    </citation>
    <scope>NUCLEOTIDE SEQUENCE [LARGE SCALE GENOMIC DNA]</scope>
</reference>
<dbReference type="CTD" id="20317517"/>
<evidence type="ECO:0000256" key="2">
    <source>
        <dbReference type="SAM" id="Phobius"/>
    </source>
</evidence>
<keyword evidence="2" id="KW-0472">Membrane</keyword>
<accession>A0A074ZS13</accession>
<protein>
    <submittedName>
        <fullName evidence="3">Uncharacterized protein</fullName>
    </submittedName>
</protein>
<gene>
    <name evidence="3" type="ORF">T265_03330</name>
</gene>
<dbReference type="RefSeq" id="XP_009166055.1">
    <property type="nucleotide sequence ID" value="XM_009167791.1"/>
</dbReference>
<feature type="region of interest" description="Disordered" evidence="1">
    <location>
        <begin position="1"/>
        <end position="22"/>
    </location>
</feature>
<keyword evidence="2" id="KW-0812">Transmembrane</keyword>
<dbReference type="KEGG" id="ovi:T265_03330"/>
<dbReference type="EMBL" id="KL596665">
    <property type="protein sequence ID" value="KER30173.1"/>
    <property type="molecule type" value="Genomic_DNA"/>
</dbReference>
<proteinExistence type="predicted"/>
<dbReference type="Proteomes" id="UP000054324">
    <property type="component" value="Unassembled WGS sequence"/>
</dbReference>
<feature type="transmembrane region" description="Helical" evidence="2">
    <location>
        <begin position="88"/>
        <end position="109"/>
    </location>
</feature>
<keyword evidence="2" id="KW-1133">Transmembrane helix</keyword>
<dbReference type="GeneID" id="20317517"/>